<comment type="caution">
    <text evidence="1">The sequence shown here is derived from an EMBL/GenBank/DDBJ whole genome shotgun (WGS) entry which is preliminary data.</text>
</comment>
<evidence type="ECO:0000313" key="2">
    <source>
        <dbReference type="Proteomes" id="UP000188929"/>
    </source>
</evidence>
<protein>
    <submittedName>
        <fullName evidence="1">Uncharacterized protein</fullName>
    </submittedName>
</protein>
<organism evidence="1 2">
    <name type="scientific">Pseudofrankia asymbiotica</name>
    <dbReference type="NCBI Taxonomy" id="1834516"/>
    <lineage>
        <taxon>Bacteria</taxon>
        <taxon>Bacillati</taxon>
        <taxon>Actinomycetota</taxon>
        <taxon>Actinomycetes</taxon>
        <taxon>Frankiales</taxon>
        <taxon>Frankiaceae</taxon>
        <taxon>Pseudofrankia</taxon>
    </lineage>
</organism>
<gene>
    <name evidence="1" type="ORF">BL253_36505</name>
</gene>
<dbReference type="AlphaFoldDB" id="A0A1V2HZJ9"/>
<keyword evidence="2" id="KW-1185">Reference proteome</keyword>
<dbReference type="STRING" id="1834516.BL253_36505"/>
<sequence length="88" mass="9594">MNDAFDELRAAGVAVSRACTFTGRSRATHYCHTAPGGRLHGPWPARRSPPAALGETERSRVLAVMNSPGYQDLAIPQVWARELDAGRY</sequence>
<evidence type="ECO:0000313" key="1">
    <source>
        <dbReference type="EMBL" id="ONH22173.1"/>
    </source>
</evidence>
<proteinExistence type="predicted"/>
<accession>A0A1V2HZJ9</accession>
<dbReference type="EMBL" id="MOMC01000117">
    <property type="protein sequence ID" value="ONH22173.1"/>
    <property type="molecule type" value="Genomic_DNA"/>
</dbReference>
<name>A0A1V2HZJ9_9ACTN</name>
<dbReference type="Proteomes" id="UP000188929">
    <property type="component" value="Unassembled WGS sequence"/>
</dbReference>
<reference evidence="2" key="1">
    <citation type="submission" date="2016-10" db="EMBL/GenBank/DDBJ databases">
        <title>Frankia sp. NRRL B-16386 Genome sequencing.</title>
        <authorList>
            <person name="Ghodhbane-Gtari F."/>
            <person name="Swanson E."/>
            <person name="Gueddou A."/>
            <person name="Hezbri K."/>
            <person name="Ktari K."/>
            <person name="Nouioui I."/>
            <person name="Morris K."/>
            <person name="Simpson S."/>
            <person name="Abebe-Akele F."/>
            <person name="Thomas K."/>
            <person name="Gtari M."/>
            <person name="Tisa L.S."/>
        </authorList>
    </citation>
    <scope>NUCLEOTIDE SEQUENCE [LARGE SCALE GENOMIC DNA]</scope>
    <source>
        <strain evidence="2">NRRL B-16386</strain>
    </source>
</reference>